<organism evidence="2">
    <name type="scientific">Oryza sativa subsp. indica</name>
    <name type="common">Rice</name>
    <dbReference type="NCBI Taxonomy" id="39946"/>
    <lineage>
        <taxon>Eukaryota</taxon>
        <taxon>Viridiplantae</taxon>
        <taxon>Streptophyta</taxon>
        <taxon>Embryophyta</taxon>
        <taxon>Tracheophyta</taxon>
        <taxon>Spermatophyta</taxon>
        <taxon>Magnoliopsida</taxon>
        <taxon>Liliopsida</taxon>
        <taxon>Poales</taxon>
        <taxon>Poaceae</taxon>
        <taxon>BOP clade</taxon>
        <taxon>Oryzoideae</taxon>
        <taxon>Oryzeae</taxon>
        <taxon>Oryzinae</taxon>
        <taxon>Oryza</taxon>
        <taxon>Oryza sativa</taxon>
    </lineage>
</organism>
<feature type="compositionally biased region" description="Basic and acidic residues" evidence="1">
    <location>
        <begin position="114"/>
        <end position="125"/>
    </location>
</feature>
<evidence type="ECO:0000256" key="1">
    <source>
        <dbReference type="SAM" id="MobiDB-lite"/>
    </source>
</evidence>
<reference evidence="2" key="1">
    <citation type="journal article" date="2009" name="Plant J.">
        <title>Comparative analysis of complete orthologous centromeres from two subspecies of rice reveals rapid variation of centromere organization and structure.</title>
        <authorList>
            <person name="Wu J."/>
            <person name="Fujisawa M."/>
            <person name="Tian Z."/>
            <person name="Yamagata H."/>
            <person name="Kamiya K."/>
            <person name="Shibata M."/>
            <person name="Hosokawa S."/>
            <person name="Ito Y."/>
            <person name="Hamada M."/>
            <person name="Katagiri S."/>
            <person name="Kurita K."/>
            <person name="Yamamoto M."/>
            <person name="Kikuta A."/>
            <person name="Machita K."/>
            <person name="Karasawa W."/>
            <person name="Kanamori H."/>
            <person name="Namiki N."/>
            <person name="Mizuno H."/>
            <person name="Ma J."/>
            <person name="Sasaki T."/>
            <person name="Matsumoto T."/>
        </authorList>
    </citation>
    <scope>NUCLEOTIDE SEQUENCE</scope>
</reference>
<feature type="region of interest" description="Disordered" evidence="1">
    <location>
        <begin position="1"/>
        <end position="131"/>
    </location>
</feature>
<protein>
    <submittedName>
        <fullName evidence="2">Uncharacterized protein K0031E03.42</fullName>
    </submittedName>
    <submittedName>
        <fullName evidence="3">Uncharacterized protein K0155E09.3</fullName>
    </submittedName>
</protein>
<dbReference type="EMBL" id="AP009091">
    <property type="protein sequence ID" value="BAI39902.1"/>
    <property type="molecule type" value="Genomic_DNA"/>
</dbReference>
<accession>C8TEY2</accession>
<sequence>MNAGPPAASLPLDPVEGKTPPPGRHCLPSPSAISGTPDLAHRVAAASSPAGSDGGEGTAAAVTPGYHRLPSPPVGSGTSVEGRAPPVPAASPPAVREGATHHRQAPAGSLVEGGRAEKERMREGALAEEID</sequence>
<gene>
    <name evidence="2" type="primary">K0031E03.42</name>
    <name evidence="3" type="synonym">K0155E09.3</name>
</gene>
<proteinExistence type="predicted"/>
<dbReference type="AlphaFoldDB" id="C8TEY2"/>
<dbReference type="EMBL" id="AP009079">
    <property type="protein sequence ID" value="BAI39701.1"/>
    <property type="molecule type" value="Genomic_DNA"/>
</dbReference>
<name>C8TEY2_ORYSI</name>
<evidence type="ECO:0000313" key="2">
    <source>
        <dbReference type="EMBL" id="BAI39701.1"/>
    </source>
</evidence>
<evidence type="ECO:0000313" key="3">
    <source>
        <dbReference type="EMBL" id="BAI39902.1"/>
    </source>
</evidence>